<feature type="binding site" evidence="10">
    <location>
        <position position="206"/>
    </location>
    <ligand>
        <name>5-aminolevulinate</name>
        <dbReference type="ChEBI" id="CHEBI:356416"/>
        <label>1</label>
    </ligand>
</feature>
<protein>
    <recommendedName>
        <fullName evidence="4 13">Delta-aminolevulinic acid dehydratase</fullName>
        <ecNumber evidence="3 13">4.2.1.24</ecNumber>
    </recommendedName>
</protein>
<comment type="similarity">
    <text evidence="2 14">Belongs to the ALAD family.</text>
</comment>
<feature type="active site" description="Schiff-base intermediate with substrate" evidence="9">
    <location>
        <position position="196"/>
    </location>
</feature>
<evidence type="ECO:0000256" key="5">
    <source>
        <dbReference type="ARBA" id="ARBA00023133"/>
    </source>
</evidence>
<dbReference type="CDD" id="cd00384">
    <property type="entry name" value="ALAD_PBGS"/>
    <property type="match status" value="1"/>
</dbReference>
<feature type="binding site" evidence="10">
    <location>
        <position position="218"/>
    </location>
    <ligand>
        <name>5-aminolevulinate</name>
        <dbReference type="ChEBI" id="CHEBI:356416"/>
        <label>1</label>
    </ligand>
</feature>
<dbReference type="Proteomes" id="UP000316217">
    <property type="component" value="Unassembled WGS sequence"/>
</dbReference>
<name>A0A520KJK4_9CREN</name>
<feature type="binding site" evidence="10">
    <location>
        <position position="274"/>
    </location>
    <ligand>
        <name>5-aminolevulinate</name>
        <dbReference type="ChEBI" id="CHEBI:356416"/>
        <label>2</label>
    </ligand>
</feature>
<evidence type="ECO:0000256" key="3">
    <source>
        <dbReference type="ARBA" id="ARBA00012053"/>
    </source>
</evidence>
<evidence type="ECO:0000256" key="1">
    <source>
        <dbReference type="ARBA" id="ARBA00004694"/>
    </source>
</evidence>
<dbReference type="PANTHER" id="PTHR11458">
    <property type="entry name" value="DELTA-AMINOLEVULINIC ACID DEHYDRATASE"/>
    <property type="match status" value="1"/>
</dbReference>
<dbReference type="EC" id="4.2.1.24" evidence="3 13"/>
<evidence type="ECO:0000256" key="2">
    <source>
        <dbReference type="ARBA" id="ARBA00008055"/>
    </source>
</evidence>
<dbReference type="GO" id="GO:0008270">
    <property type="term" value="F:zinc ion binding"/>
    <property type="evidence" value="ECO:0007669"/>
    <property type="project" value="TreeGrafter"/>
</dbReference>
<dbReference type="InterPro" id="IPR001731">
    <property type="entry name" value="ALAD"/>
</dbReference>
<feature type="binding site" evidence="11">
    <location>
        <position position="131"/>
    </location>
    <ligand>
        <name>Zn(2+)</name>
        <dbReference type="ChEBI" id="CHEBI:29105"/>
        <note>catalytic</note>
    </ligand>
</feature>
<dbReference type="EMBL" id="RXII01000083">
    <property type="protein sequence ID" value="RZN60878.1"/>
    <property type="molecule type" value="Genomic_DNA"/>
</dbReference>
<dbReference type="InterPro" id="IPR013785">
    <property type="entry name" value="Aldolase_TIM"/>
</dbReference>
<dbReference type="PANTHER" id="PTHR11458:SF0">
    <property type="entry name" value="DELTA-AMINOLEVULINIC ACID DEHYDRATASE"/>
    <property type="match status" value="1"/>
</dbReference>
<evidence type="ECO:0000256" key="10">
    <source>
        <dbReference type="PIRSR" id="PIRSR001415-2"/>
    </source>
</evidence>
<dbReference type="PRINTS" id="PR00144">
    <property type="entry name" value="DALDHYDRTASE"/>
</dbReference>
<sequence>MHFPASRPRRLRRTRLIRDLVAETRVYPRDLIFPLFVKEGLSKKEPIEAMPGQYRFSLEELTKEVNELVELGIRNILLFGIPERKDEIGSSAYDREGIVQRAIKKLRDEFSNEITIFTDVCLCQYTTHGHCGVVIGNSVDNDETLKQIAKIAVSHAEAGSDVVAPSGMMDGAVRAIREALDDAGYKDTAIMSYSSKYASVLYGPFREAASSAPKFGDRRGYQMDPRNSDEALREALLDIQEGADIIMVKPATWYLDIIKRLSRLPVPLAAYNVSGEYSMIKLAGEAGFFDEKMAVWEILHSIKRAGADIIITYFAKDYAKWLRSGEIIP</sequence>
<comment type="caution">
    <text evidence="15">The sequence shown here is derived from an EMBL/GenBank/DDBJ whole genome shotgun (WGS) entry which is preliminary data.</text>
</comment>
<gene>
    <name evidence="15" type="primary">hemB</name>
    <name evidence="15" type="ORF">EF810_05365</name>
</gene>
<comment type="catalytic activity">
    <reaction evidence="8 13">
        <text>2 5-aminolevulinate = porphobilinogen + 2 H2O + H(+)</text>
        <dbReference type="Rhea" id="RHEA:24064"/>
        <dbReference type="ChEBI" id="CHEBI:15377"/>
        <dbReference type="ChEBI" id="CHEBI:15378"/>
        <dbReference type="ChEBI" id="CHEBI:58126"/>
        <dbReference type="ChEBI" id="CHEBI:356416"/>
        <dbReference type="EC" id="4.2.1.24"/>
    </reaction>
</comment>
<feature type="binding site" evidence="11">
    <location>
        <position position="123"/>
    </location>
    <ligand>
        <name>Zn(2+)</name>
        <dbReference type="ChEBI" id="CHEBI:29105"/>
        <note>catalytic</note>
    </ligand>
</feature>
<dbReference type="GO" id="GO:0006782">
    <property type="term" value="P:protoporphyrinogen IX biosynthetic process"/>
    <property type="evidence" value="ECO:0007669"/>
    <property type="project" value="UniProtKB-UniPathway"/>
</dbReference>
<reference evidence="15 16" key="1">
    <citation type="journal article" date="2019" name="Nat. Microbiol.">
        <title>Wide diversity of methane and short-chain alkane metabolisms in uncultured archaea.</title>
        <authorList>
            <person name="Borrel G."/>
            <person name="Adam P.S."/>
            <person name="McKay L.J."/>
            <person name="Chen L.X."/>
            <person name="Sierra-Garcia I.N."/>
            <person name="Sieber C.M."/>
            <person name="Letourneur Q."/>
            <person name="Ghozlane A."/>
            <person name="Andersen G.L."/>
            <person name="Li W.J."/>
            <person name="Hallam S.J."/>
            <person name="Muyzer G."/>
            <person name="de Oliveira V.M."/>
            <person name="Inskeep W.P."/>
            <person name="Banfield J.F."/>
            <person name="Gribaldo S."/>
        </authorList>
    </citation>
    <scope>NUCLEOTIDE SEQUENCE [LARGE SCALE GENOMIC DNA]</scope>
    <source>
        <strain evidence="15">NM4</strain>
    </source>
</reference>
<evidence type="ECO:0000313" key="16">
    <source>
        <dbReference type="Proteomes" id="UP000316217"/>
    </source>
</evidence>
<evidence type="ECO:0000256" key="14">
    <source>
        <dbReference type="RuleBase" id="RU004161"/>
    </source>
</evidence>
<dbReference type="Pfam" id="PF00490">
    <property type="entry name" value="ALAD"/>
    <property type="match status" value="1"/>
</dbReference>
<evidence type="ECO:0000256" key="9">
    <source>
        <dbReference type="PIRSR" id="PIRSR001415-1"/>
    </source>
</evidence>
<dbReference type="GO" id="GO:0005829">
    <property type="term" value="C:cytosol"/>
    <property type="evidence" value="ECO:0007669"/>
    <property type="project" value="TreeGrafter"/>
</dbReference>
<dbReference type="SMART" id="SM01004">
    <property type="entry name" value="ALAD"/>
    <property type="match status" value="1"/>
</dbReference>
<feature type="binding site" evidence="12">
    <location>
        <position position="234"/>
    </location>
    <ligand>
        <name>Mg(2+)</name>
        <dbReference type="ChEBI" id="CHEBI:18420"/>
    </ligand>
</feature>
<keyword evidence="5" id="KW-0350">Heme biosynthesis</keyword>
<evidence type="ECO:0000256" key="11">
    <source>
        <dbReference type="PIRSR" id="PIRSR001415-3"/>
    </source>
</evidence>
<dbReference type="PROSITE" id="PS00169">
    <property type="entry name" value="D_ALA_DEHYDRATASE"/>
    <property type="match status" value="1"/>
</dbReference>
<evidence type="ECO:0000256" key="8">
    <source>
        <dbReference type="ARBA" id="ARBA00047651"/>
    </source>
</evidence>
<evidence type="ECO:0000256" key="13">
    <source>
        <dbReference type="RuleBase" id="RU000515"/>
    </source>
</evidence>
<feature type="binding site" evidence="10">
    <location>
        <position position="313"/>
    </location>
    <ligand>
        <name>5-aminolevulinate</name>
        <dbReference type="ChEBI" id="CHEBI:356416"/>
        <label>2</label>
    </ligand>
</feature>
<evidence type="ECO:0000256" key="7">
    <source>
        <dbReference type="ARBA" id="ARBA00023244"/>
    </source>
</evidence>
<proteinExistence type="inferred from homology"/>
<evidence type="ECO:0000313" key="15">
    <source>
        <dbReference type="EMBL" id="RZN60878.1"/>
    </source>
</evidence>
<organism evidence="15 16">
    <name type="scientific">Candidatus Methanodesulfokora washburnensis</name>
    <dbReference type="NCBI Taxonomy" id="2478471"/>
    <lineage>
        <taxon>Archaea</taxon>
        <taxon>Thermoproteota</taxon>
        <taxon>Candidatus Korarchaeia</taxon>
        <taxon>Candidatus Korarchaeia incertae sedis</taxon>
        <taxon>Candidatus Methanodesulfokora</taxon>
    </lineage>
</organism>
<accession>A0A520KJK4</accession>
<keyword evidence="6 13" id="KW-0456">Lyase</keyword>
<keyword evidence="7 13" id="KW-0627">Porphyrin biosynthesis</keyword>
<dbReference type="Gene3D" id="3.20.20.70">
    <property type="entry name" value="Aldolase class I"/>
    <property type="match status" value="1"/>
</dbReference>
<feature type="active site" description="Schiff-base intermediate with substrate" evidence="9">
    <location>
        <position position="249"/>
    </location>
</feature>
<dbReference type="UniPathway" id="UPA00251">
    <property type="reaction ID" value="UER00318"/>
</dbReference>
<keyword evidence="11" id="KW-0862">Zinc</keyword>
<evidence type="ECO:0000256" key="4">
    <source>
        <dbReference type="ARBA" id="ARBA00020771"/>
    </source>
</evidence>
<keyword evidence="11" id="KW-0479">Metal-binding</keyword>
<evidence type="ECO:0000256" key="12">
    <source>
        <dbReference type="PIRSR" id="PIRSR001415-5"/>
    </source>
</evidence>
<dbReference type="SUPFAM" id="SSF51569">
    <property type="entry name" value="Aldolase"/>
    <property type="match status" value="1"/>
</dbReference>
<dbReference type="NCBIfam" id="NF006762">
    <property type="entry name" value="PRK09283.1"/>
    <property type="match status" value="1"/>
</dbReference>
<dbReference type="GO" id="GO:0004655">
    <property type="term" value="F:porphobilinogen synthase activity"/>
    <property type="evidence" value="ECO:0007669"/>
    <property type="project" value="UniProtKB-EC"/>
</dbReference>
<comment type="subunit">
    <text evidence="13">Homooctamer.</text>
</comment>
<dbReference type="PIRSF" id="PIRSF001415">
    <property type="entry name" value="Porphbilin_synth"/>
    <property type="match status" value="1"/>
</dbReference>
<comment type="pathway">
    <text evidence="1">Porphyrin-containing compound metabolism; protoporphyrin-IX biosynthesis; coproporphyrinogen-III from 5-aminolevulinate: step 1/4.</text>
</comment>
<dbReference type="FunFam" id="3.20.20.70:FF:000019">
    <property type="entry name" value="Delta-aminolevulinic acid dehydratase"/>
    <property type="match status" value="1"/>
</dbReference>
<feature type="binding site" evidence="11">
    <location>
        <position position="121"/>
    </location>
    <ligand>
        <name>Zn(2+)</name>
        <dbReference type="ChEBI" id="CHEBI:29105"/>
        <note>catalytic</note>
    </ligand>
</feature>
<keyword evidence="12" id="KW-0460">Magnesium</keyword>
<evidence type="ECO:0000256" key="6">
    <source>
        <dbReference type="ARBA" id="ARBA00023239"/>
    </source>
</evidence>
<dbReference type="AlphaFoldDB" id="A0A520KJK4"/>
<dbReference type="InterPro" id="IPR030656">
    <property type="entry name" value="ALAD_AS"/>
</dbReference>